<keyword evidence="2" id="KW-1133">Transmembrane helix</keyword>
<dbReference type="AlphaFoldDB" id="A0A0R2NN00"/>
<evidence type="ECO:0000313" key="4">
    <source>
        <dbReference type="EMBL" id="KRO27076.1"/>
    </source>
</evidence>
<dbReference type="Proteomes" id="UP000050920">
    <property type="component" value="Unassembled WGS sequence"/>
</dbReference>
<keyword evidence="2" id="KW-0472">Membrane</keyword>
<evidence type="ECO:0000256" key="2">
    <source>
        <dbReference type="SAM" id="Phobius"/>
    </source>
</evidence>
<feature type="domain" description="DUF58" evidence="3">
    <location>
        <begin position="184"/>
        <end position="219"/>
    </location>
</feature>
<keyword evidence="2" id="KW-0812">Transmembrane</keyword>
<protein>
    <recommendedName>
        <fullName evidence="3">DUF58 domain-containing protein</fullName>
    </recommendedName>
</protein>
<feature type="compositionally biased region" description="Basic and acidic residues" evidence="1">
    <location>
        <begin position="181"/>
        <end position="191"/>
    </location>
</feature>
<proteinExistence type="predicted"/>
<evidence type="ECO:0000259" key="3">
    <source>
        <dbReference type="Pfam" id="PF01882"/>
    </source>
</evidence>
<feature type="transmembrane region" description="Helical" evidence="2">
    <location>
        <begin position="32"/>
        <end position="51"/>
    </location>
</feature>
<dbReference type="RefSeq" id="WP_024625470.1">
    <property type="nucleotide sequence ID" value="NZ_AYGX02000090.1"/>
</dbReference>
<dbReference type="EMBL" id="AYGX02000090">
    <property type="protein sequence ID" value="KRO27076.1"/>
    <property type="molecule type" value="Genomic_DNA"/>
</dbReference>
<sequence length="329" mass="36682">MNTFKSALQNCGLILVVIILWAYAISFNNATGWAMATIMTGIAILSFASLWPRLRHINVQTALSVRDRKQYLTLQLPAKNPGVTVIKPKLLHPQRKLVANGHPQTWQTTMPLPRGVYDQLQVQLLMQDPLHLIVKRAIKTLPAALVVPPILNQALGQQLYTQVQPLLRRPTTSTTDQPGFETRDFRPYHPGDPRNQIDWKLSARQGTPILRVLADDEPLPWCWIFMATSTADLEDHLAGFYTFIQLAQAIPAQIILIGANQQTVTALAPDAFASYQPYRDSQVPAVNVRQHRVVLFGDHTLLAQDLLNQLAQQNPLATAITWPGGGHDA</sequence>
<name>A0A0R2NN00_9LACO</name>
<organism evidence="4 5">
    <name type="scientific">Lactiplantibacillus fabifermentans DSM 21115</name>
    <dbReference type="NCBI Taxonomy" id="1413187"/>
    <lineage>
        <taxon>Bacteria</taxon>
        <taxon>Bacillati</taxon>
        <taxon>Bacillota</taxon>
        <taxon>Bacilli</taxon>
        <taxon>Lactobacillales</taxon>
        <taxon>Lactobacillaceae</taxon>
        <taxon>Lactiplantibacillus</taxon>
    </lineage>
</organism>
<keyword evidence="5" id="KW-1185">Reference proteome</keyword>
<dbReference type="InterPro" id="IPR002881">
    <property type="entry name" value="DUF58"/>
</dbReference>
<gene>
    <name evidence="4" type="ORF">DY78_GL000365</name>
</gene>
<reference evidence="4 5" key="1">
    <citation type="journal article" date="2015" name="Genome Announc.">
        <title>Expanding the biotechnology potential of lactobacilli through comparative genomics of 213 strains and associated genera.</title>
        <authorList>
            <person name="Sun Z."/>
            <person name="Harris H.M."/>
            <person name="McCann A."/>
            <person name="Guo C."/>
            <person name="Argimon S."/>
            <person name="Zhang W."/>
            <person name="Yang X."/>
            <person name="Jeffery I.B."/>
            <person name="Cooney J.C."/>
            <person name="Kagawa T.F."/>
            <person name="Liu W."/>
            <person name="Song Y."/>
            <person name="Salvetti E."/>
            <person name="Wrobel A."/>
            <person name="Rasinkangas P."/>
            <person name="Parkhill J."/>
            <person name="Rea M.C."/>
            <person name="O'Sullivan O."/>
            <person name="Ritari J."/>
            <person name="Douillard F.P."/>
            <person name="Paul Ross R."/>
            <person name="Yang R."/>
            <person name="Briner A.E."/>
            <person name="Felis G.E."/>
            <person name="de Vos W.M."/>
            <person name="Barrangou R."/>
            <person name="Klaenhammer T.R."/>
            <person name="Caufield P.W."/>
            <person name="Cui Y."/>
            <person name="Zhang H."/>
            <person name="O'Toole P.W."/>
        </authorList>
    </citation>
    <scope>NUCLEOTIDE SEQUENCE [LARGE SCALE GENOMIC DNA]</scope>
    <source>
        <strain evidence="4 5">DSM 21115</strain>
    </source>
</reference>
<feature type="region of interest" description="Disordered" evidence="1">
    <location>
        <begin position="170"/>
        <end position="191"/>
    </location>
</feature>
<dbReference type="PANTHER" id="PTHR34351">
    <property type="entry name" value="SLR1927 PROTEIN-RELATED"/>
    <property type="match status" value="1"/>
</dbReference>
<feature type="transmembrane region" description="Helical" evidence="2">
    <location>
        <begin position="7"/>
        <end position="26"/>
    </location>
</feature>
<accession>A0A0R2NN00</accession>
<evidence type="ECO:0000256" key="1">
    <source>
        <dbReference type="SAM" id="MobiDB-lite"/>
    </source>
</evidence>
<evidence type="ECO:0000313" key="5">
    <source>
        <dbReference type="Proteomes" id="UP000050920"/>
    </source>
</evidence>
<comment type="caution">
    <text evidence="4">The sequence shown here is derived from an EMBL/GenBank/DDBJ whole genome shotgun (WGS) entry which is preliminary data.</text>
</comment>
<dbReference type="Pfam" id="PF01882">
    <property type="entry name" value="DUF58"/>
    <property type="match status" value="1"/>
</dbReference>